<evidence type="ECO:0000313" key="1">
    <source>
        <dbReference type="EMBL" id="KQK77945.1"/>
    </source>
</evidence>
<name>A0A0Q3QXY9_AMAAE</name>
<comment type="caution">
    <text evidence="1">The sequence shown here is derived from an EMBL/GenBank/DDBJ whole genome shotgun (WGS) entry which is preliminary data.</text>
</comment>
<dbReference type="Proteomes" id="UP000051836">
    <property type="component" value="Unassembled WGS sequence"/>
</dbReference>
<accession>A0A0Q3QXY9</accession>
<sequence length="84" mass="9077">MILISMRDLYQGIREKSRNQNDVGKFANSLTCTAAVTSVVTCPVSCGWAVESMVHGVALTAINIHATEKLSDGVNARNLPQMEI</sequence>
<dbReference type="AlphaFoldDB" id="A0A0Q3QXY9"/>
<proteinExistence type="predicted"/>
<dbReference type="EMBL" id="LMAW01002701">
    <property type="protein sequence ID" value="KQK77945.1"/>
    <property type="molecule type" value="Genomic_DNA"/>
</dbReference>
<reference evidence="1 2" key="1">
    <citation type="submission" date="2015-10" db="EMBL/GenBank/DDBJ databases">
        <authorList>
            <person name="Gilbert D.G."/>
        </authorList>
    </citation>
    <scope>NUCLEOTIDE SEQUENCE [LARGE SCALE GENOMIC DNA]</scope>
    <source>
        <strain evidence="1">FVVF132</strain>
    </source>
</reference>
<keyword evidence="2" id="KW-1185">Reference proteome</keyword>
<organism evidence="1 2">
    <name type="scientific">Amazona aestiva</name>
    <name type="common">Blue-fronted Amazon parrot</name>
    <dbReference type="NCBI Taxonomy" id="12930"/>
    <lineage>
        <taxon>Eukaryota</taxon>
        <taxon>Metazoa</taxon>
        <taxon>Chordata</taxon>
        <taxon>Craniata</taxon>
        <taxon>Vertebrata</taxon>
        <taxon>Euteleostomi</taxon>
        <taxon>Archelosauria</taxon>
        <taxon>Archosauria</taxon>
        <taxon>Dinosauria</taxon>
        <taxon>Saurischia</taxon>
        <taxon>Theropoda</taxon>
        <taxon>Coelurosauria</taxon>
        <taxon>Aves</taxon>
        <taxon>Neognathae</taxon>
        <taxon>Neoaves</taxon>
        <taxon>Telluraves</taxon>
        <taxon>Australaves</taxon>
        <taxon>Psittaciformes</taxon>
        <taxon>Psittacidae</taxon>
        <taxon>Amazona</taxon>
    </lineage>
</organism>
<protein>
    <submittedName>
        <fullName evidence="1">Uncharacterized protein</fullName>
    </submittedName>
</protein>
<evidence type="ECO:0000313" key="2">
    <source>
        <dbReference type="Proteomes" id="UP000051836"/>
    </source>
</evidence>
<gene>
    <name evidence="1" type="ORF">AAES_121733</name>
</gene>